<feature type="non-terminal residue" evidence="1">
    <location>
        <position position="1"/>
    </location>
</feature>
<keyword evidence="2" id="KW-1185">Reference proteome</keyword>
<evidence type="ECO:0000313" key="2">
    <source>
        <dbReference type="Proteomes" id="UP000789405"/>
    </source>
</evidence>
<gene>
    <name evidence="1" type="ORF">DERYTH_LOCUS17266</name>
</gene>
<protein>
    <submittedName>
        <fullName evidence="1">18993_t:CDS:1</fullName>
    </submittedName>
</protein>
<name>A0A9N9NNQ1_9GLOM</name>
<sequence length="72" mass="7971">MSTSNTCTSVIFVGSIIYIEHSTILCLFKFPKECCECSSLNSKLSGLFVLSSLSVVSETVKVDRYGVQLWLK</sequence>
<dbReference type="AlphaFoldDB" id="A0A9N9NNQ1"/>
<organism evidence="1 2">
    <name type="scientific">Dentiscutata erythropus</name>
    <dbReference type="NCBI Taxonomy" id="1348616"/>
    <lineage>
        <taxon>Eukaryota</taxon>
        <taxon>Fungi</taxon>
        <taxon>Fungi incertae sedis</taxon>
        <taxon>Mucoromycota</taxon>
        <taxon>Glomeromycotina</taxon>
        <taxon>Glomeromycetes</taxon>
        <taxon>Diversisporales</taxon>
        <taxon>Gigasporaceae</taxon>
        <taxon>Dentiscutata</taxon>
    </lineage>
</organism>
<reference evidence="1" key="1">
    <citation type="submission" date="2021-06" db="EMBL/GenBank/DDBJ databases">
        <authorList>
            <person name="Kallberg Y."/>
            <person name="Tangrot J."/>
            <person name="Rosling A."/>
        </authorList>
    </citation>
    <scope>NUCLEOTIDE SEQUENCE</scope>
    <source>
        <strain evidence="1">MA453B</strain>
    </source>
</reference>
<accession>A0A9N9NNQ1</accession>
<dbReference type="EMBL" id="CAJVPY010016080">
    <property type="protein sequence ID" value="CAG8755226.1"/>
    <property type="molecule type" value="Genomic_DNA"/>
</dbReference>
<comment type="caution">
    <text evidence="1">The sequence shown here is derived from an EMBL/GenBank/DDBJ whole genome shotgun (WGS) entry which is preliminary data.</text>
</comment>
<evidence type="ECO:0000313" key="1">
    <source>
        <dbReference type="EMBL" id="CAG8755226.1"/>
    </source>
</evidence>
<dbReference type="Proteomes" id="UP000789405">
    <property type="component" value="Unassembled WGS sequence"/>
</dbReference>
<proteinExistence type="predicted"/>